<dbReference type="Gene3D" id="3.30.9.10">
    <property type="entry name" value="D-Amino Acid Oxidase, subunit A, domain 2"/>
    <property type="match status" value="1"/>
</dbReference>
<reference evidence="2 3" key="1">
    <citation type="submission" date="2017-11" db="EMBL/GenBank/DDBJ databases">
        <title>Genome sequence of Entomoplasma somnilux PYAN-1 (ATCC 49194).</title>
        <authorList>
            <person name="Lo W.-S."/>
            <person name="Gasparich G.E."/>
            <person name="Kuo C.-H."/>
        </authorList>
    </citation>
    <scope>NUCLEOTIDE SEQUENCE [LARGE SCALE GENOMIC DNA]</scope>
    <source>
        <strain evidence="2 3">PYAN-1</strain>
    </source>
</reference>
<dbReference type="EMBL" id="CP024965">
    <property type="protein sequence ID" value="ATZ18427.1"/>
    <property type="molecule type" value="Genomic_DNA"/>
</dbReference>
<proteinExistence type="predicted"/>
<dbReference type="SUPFAM" id="SSF51905">
    <property type="entry name" value="FAD/NAD(P)-binding domain"/>
    <property type="match status" value="1"/>
</dbReference>
<dbReference type="PANTHER" id="PTHR42720:SF1">
    <property type="entry name" value="GLYCEROL 3-PHOSPHATE OXIDASE"/>
    <property type="match status" value="1"/>
</dbReference>
<dbReference type="RefSeq" id="WP_024863663.1">
    <property type="nucleotide sequence ID" value="NZ_CP024965.1"/>
</dbReference>
<dbReference type="PANTHER" id="PTHR42720">
    <property type="entry name" value="GLYCEROL-3-PHOSPHATE DEHYDROGENASE"/>
    <property type="match status" value="1"/>
</dbReference>
<dbReference type="InterPro" id="IPR052745">
    <property type="entry name" value="G3P_Oxidase/Oxidoreductase"/>
</dbReference>
<evidence type="ECO:0000313" key="3">
    <source>
        <dbReference type="Proteomes" id="UP000232230"/>
    </source>
</evidence>
<dbReference type="InterPro" id="IPR036188">
    <property type="entry name" value="FAD/NAD-bd_sf"/>
</dbReference>
<feature type="domain" description="FAD dependent oxidoreductase" evidence="1">
    <location>
        <begin position="5"/>
        <end position="359"/>
    </location>
</feature>
<dbReference type="InterPro" id="IPR006076">
    <property type="entry name" value="FAD-dep_OxRdtase"/>
</dbReference>
<dbReference type="NCBIfam" id="NF033460">
    <property type="entry name" value="glycerol3P_ox_II"/>
    <property type="match status" value="1"/>
</dbReference>
<dbReference type="KEGG" id="esx:ESOMN_v1c00410"/>
<dbReference type="AlphaFoldDB" id="A0A2K8NXB7"/>
<accession>A0A2K8NXB7</accession>
<organism evidence="2 3">
    <name type="scientific">Williamsoniiplasma somnilux</name>
    <dbReference type="NCBI Taxonomy" id="215578"/>
    <lineage>
        <taxon>Bacteria</taxon>
        <taxon>Bacillati</taxon>
        <taxon>Mycoplasmatota</taxon>
        <taxon>Mollicutes</taxon>
        <taxon>Entomoplasmatales</taxon>
        <taxon>Williamsoniiplasma</taxon>
    </lineage>
</organism>
<dbReference type="Pfam" id="PF01266">
    <property type="entry name" value="DAO"/>
    <property type="match status" value="1"/>
</dbReference>
<evidence type="ECO:0000259" key="1">
    <source>
        <dbReference type="Pfam" id="PF01266"/>
    </source>
</evidence>
<protein>
    <submittedName>
        <fullName evidence="2">Glycerol-3-phospate oxidase</fullName>
    </submittedName>
</protein>
<evidence type="ECO:0000313" key="2">
    <source>
        <dbReference type="EMBL" id="ATZ18427.1"/>
    </source>
</evidence>
<keyword evidence="3" id="KW-1185">Reference proteome</keyword>
<sequence length="383" mass="42431">MKNYDICIIGGGILGAAIARELSQYDKKIVVLEANKRVAMETSAGNSGLVHGGFDPTPGKLNAKLNQLGKLRYEDWIRDMDFPYLRIDSTVVAFNKEEMKHVYMLYDRGLINGLKKSELEIIDAQELQKREPNISKEAVGALVCNSSIAIDPVELTKVLFKNAIKNGVDLMLDSKVQAIVKNGTNYEIKNNKETISAPIIINVAGHYADVISEMAGYPEFKLVARRGEYRILEKTEEGIVNSVVFMVPTIHGKGVIVAPMLDGHVMVGPTAEENIAKDDTRLITKAKFDSIGSIGKKLIPNLRIEKTCMVYSGSRPIEPTTNDFWIKPVVKDPNFINVAGTKSPAIASAPAIADYVIYLIKKNNKLKFKKNWNPKQESELPII</sequence>
<dbReference type="Gene3D" id="3.50.50.60">
    <property type="entry name" value="FAD/NAD(P)-binding domain"/>
    <property type="match status" value="1"/>
</dbReference>
<dbReference type="SUPFAM" id="SSF54373">
    <property type="entry name" value="FAD-linked reductases, C-terminal domain"/>
    <property type="match status" value="1"/>
</dbReference>
<name>A0A2K8NXB7_9MOLU</name>
<dbReference type="Proteomes" id="UP000232230">
    <property type="component" value="Chromosome"/>
</dbReference>
<gene>
    <name evidence="2" type="primary">glpO</name>
    <name evidence="2" type="ORF">ESOMN_v1c00410</name>
</gene>